<evidence type="ECO:0000313" key="4">
    <source>
        <dbReference type="EMBL" id="VFK32493.1"/>
    </source>
</evidence>
<keyword evidence="1" id="KW-1133">Transmembrane helix</keyword>
<reference evidence="3" key="1">
    <citation type="submission" date="2019-02" db="EMBL/GenBank/DDBJ databases">
        <authorList>
            <person name="Gruber-Vodicka R. H."/>
            <person name="Seah K. B. B."/>
        </authorList>
    </citation>
    <scope>NUCLEOTIDE SEQUENCE</scope>
    <source>
        <strain evidence="3">BECK_S312</strain>
        <strain evidence="4">BECK_S426</strain>
    </source>
</reference>
<dbReference type="Pfam" id="PF10881">
    <property type="entry name" value="DUF2726"/>
    <property type="match status" value="1"/>
</dbReference>
<dbReference type="EMBL" id="CAADFP010000169">
    <property type="protein sequence ID" value="VFK32493.1"/>
    <property type="molecule type" value="Genomic_DNA"/>
</dbReference>
<keyword evidence="1" id="KW-0812">Transmembrane</keyword>
<evidence type="ECO:0000313" key="3">
    <source>
        <dbReference type="EMBL" id="VFK17242.1"/>
    </source>
</evidence>
<gene>
    <name evidence="3" type="ORF">BECKLPF1236A_GA0070988_101661</name>
    <name evidence="4" type="ORF">BECKLPF1236C_GA0070990_101691</name>
</gene>
<keyword evidence="1" id="KW-0472">Membrane</keyword>
<dbReference type="InterPro" id="IPR024402">
    <property type="entry name" value="DUF2726"/>
</dbReference>
<organism evidence="3">
    <name type="scientific">Candidatus Kentrum sp. LPFa</name>
    <dbReference type="NCBI Taxonomy" id="2126335"/>
    <lineage>
        <taxon>Bacteria</taxon>
        <taxon>Pseudomonadati</taxon>
        <taxon>Pseudomonadota</taxon>
        <taxon>Gammaproteobacteria</taxon>
        <taxon>Candidatus Kentrum</taxon>
    </lineage>
</organism>
<protein>
    <recommendedName>
        <fullName evidence="2">DUF2726 domain-containing protein</fullName>
    </recommendedName>
</protein>
<sequence length="170" mass="19417">MSDAIEYMSLSPLGILALLIILVAIIVIIVLMCRRARDTYPYESVDGLFSPAELAFLEVLDEAVGRRYRVFGKVRLADVIRVRSGLERSAWRTAFNKIQSKHLDFVVYDADGPAIRFAVELDDRSHARAERRARDIFVDRALAAARVPLFRFPVRRAYSVEDIRDRIFGT</sequence>
<dbReference type="EMBL" id="CAADFM010000166">
    <property type="protein sequence ID" value="VFK17242.1"/>
    <property type="molecule type" value="Genomic_DNA"/>
</dbReference>
<feature type="transmembrane region" description="Helical" evidence="1">
    <location>
        <begin position="12"/>
        <end position="33"/>
    </location>
</feature>
<evidence type="ECO:0000256" key="1">
    <source>
        <dbReference type="SAM" id="Phobius"/>
    </source>
</evidence>
<proteinExistence type="predicted"/>
<accession>A0A450WJP4</accession>
<dbReference type="AlphaFoldDB" id="A0A450WJP4"/>
<name>A0A450WJP4_9GAMM</name>
<feature type="domain" description="DUF2726" evidence="2">
    <location>
        <begin position="48"/>
        <end position="167"/>
    </location>
</feature>
<evidence type="ECO:0000259" key="2">
    <source>
        <dbReference type="Pfam" id="PF10881"/>
    </source>
</evidence>